<accession>A0ABP7U3M9</accession>
<evidence type="ECO:0000313" key="6">
    <source>
        <dbReference type="Proteomes" id="UP001501747"/>
    </source>
</evidence>
<sequence length="328" mass="35249">MLELGFTAQDLARTRFAFSPLWEVVASVRVLKEPAAHALHLPWISAATERVRGLDLRVLDALVPVPALCLPAFLAPTPTTPVPDLADELDALRAVPEDEVRAGVDLLGNPPVLQALYDDPAKGLAELADTVAAYWDTALLPHWPRIRALLEGEVLYRSRRLAEGGAQRLFVDLDPAVSWTGDSLVVQRKTPAKLQLDGRGLVLVPSVFVWPKVFSKIVDSWQPVLRYPPRGIATLWERGRNPVPDALAAVLGPSRAQILAELDAPASTTELARRTGITAGGVSQQLSLLRDAGLVTSNRTGRFVLYQRTPAADALLGAGAGVDGLSSS</sequence>
<dbReference type="PANTHER" id="PTHR43132:SF6">
    <property type="entry name" value="HTH-TYPE TRANSCRIPTIONAL REPRESSOR CZRA"/>
    <property type="match status" value="1"/>
</dbReference>
<comment type="caution">
    <text evidence="5">The sequence shown here is derived from an EMBL/GenBank/DDBJ whole genome shotgun (WGS) entry which is preliminary data.</text>
</comment>
<gene>
    <name evidence="5" type="ORF">GCM10022247_71280</name>
</gene>
<evidence type="ECO:0000256" key="3">
    <source>
        <dbReference type="ARBA" id="ARBA00023163"/>
    </source>
</evidence>
<dbReference type="InterPro" id="IPR001845">
    <property type="entry name" value="HTH_ArsR_DNA-bd_dom"/>
</dbReference>
<dbReference type="Pfam" id="PF19361">
    <property type="entry name" value="DUF5937"/>
    <property type="match status" value="1"/>
</dbReference>
<dbReference type="PROSITE" id="PS50987">
    <property type="entry name" value="HTH_ARSR_2"/>
    <property type="match status" value="1"/>
</dbReference>
<evidence type="ECO:0000259" key="4">
    <source>
        <dbReference type="PROSITE" id="PS50987"/>
    </source>
</evidence>
<proteinExistence type="predicted"/>
<keyword evidence="3" id="KW-0804">Transcription</keyword>
<evidence type="ECO:0000313" key="5">
    <source>
        <dbReference type="EMBL" id="GAA4035464.1"/>
    </source>
</evidence>
<dbReference type="Gene3D" id="1.10.10.10">
    <property type="entry name" value="Winged helix-like DNA-binding domain superfamily/Winged helix DNA-binding domain"/>
    <property type="match status" value="1"/>
</dbReference>
<dbReference type="PRINTS" id="PR00778">
    <property type="entry name" value="HTHARSR"/>
</dbReference>
<dbReference type="InterPro" id="IPR045981">
    <property type="entry name" value="DUF5937"/>
</dbReference>
<dbReference type="SUPFAM" id="SSF46785">
    <property type="entry name" value="Winged helix' DNA-binding domain"/>
    <property type="match status" value="1"/>
</dbReference>
<dbReference type="CDD" id="cd00090">
    <property type="entry name" value="HTH_ARSR"/>
    <property type="match status" value="1"/>
</dbReference>
<feature type="domain" description="HTH arsR-type" evidence="4">
    <location>
        <begin position="235"/>
        <end position="328"/>
    </location>
</feature>
<dbReference type="InterPro" id="IPR011991">
    <property type="entry name" value="ArsR-like_HTH"/>
</dbReference>
<dbReference type="EMBL" id="BAABAL010000026">
    <property type="protein sequence ID" value="GAA4035464.1"/>
    <property type="molecule type" value="Genomic_DNA"/>
</dbReference>
<keyword evidence="2" id="KW-0238">DNA-binding</keyword>
<keyword evidence="1" id="KW-0805">Transcription regulation</keyword>
<name>A0ABP7U3M9_9PSEU</name>
<dbReference type="InterPro" id="IPR051011">
    <property type="entry name" value="Metal_resp_trans_reg"/>
</dbReference>
<dbReference type="RefSeq" id="WP_344885359.1">
    <property type="nucleotide sequence ID" value="NZ_BAABAL010000026.1"/>
</dbReference>
<reference evidence="6" key="1">
    <citation type="journal article" date="2019" name="Int. J. Syst. Evol. Microbiol.">
        <title>The Global Catalogue of Microorganisms (GCM) 10K type strain sequencing project: providing services to taxonomists for standard genome sequencing and annotation.</title>
        <authorList>
            <consortium name="The Broad Institute Genomics Platform"/>
            <consortium name="The Broad Institute Genome Sequencing Center for Infectious Disease"/>
            <person name="Wu L."/>
            <person name="Ma J."/>
        </authorList>
    </citation>
    <scope>NUCLEOTIDE SEQUENCE [LARGE SCALE GENOMIC DNA]</scope>
    <source>
        <strain evidence="6">JCM 17342</strain>
    </source>
</reference>
<dbReference type="Pfam" id="PF12840">
    <property type="entry name" value="HTH_20"/>
    <property type="match status" value="1"/>
</dbReference>
<dbReference type="SMART" id="SM00418">
    <property type="entry name" value="HTH_ARSR"/>
    <property type="match status" value="1"/>
</dbReference>
<dbReference type="InterPro" id="IPR036388">
    <property type="entry name" value="WH-like_DNA-bd_sf"/>
</dbReference>
<organism evidence="5 6">
    <name type="scientific">Allokutzneria multivorans</name>
    <dbReference type="NCBI Taxonomy" id="1142134"/>
    <lineage>
        <taxon>Bacteria</taxon>
        <taxon>Bacillati</taxon>
        <taxon>Actinomycetota</taxon>
        <taxon>Actinomycetes</taxon>
        <taxon>Pseudonocardiales</taxon>
        <taxon>Pseudonocardiaceae</taxon>
        <taxon>Allokutzneria</taxon>
    </lineage>
</organism>
<dbReference type="PANTHER" id="PTHR43132">
    <property type="entry name" value="ARSENICAL RESISTANCE OPERON REPRESSOR ARSR-RELATED"/>
    <property type="match status" value="1"/>
</dbReference>
<keyword evidence="6" id="KW-1185">Reference proteome</keyword>
<dbReference type="Proteomes" id="UP001501747">
    <property type="component" value="Unassembled WGS sequence"/>
</dbReference>
<dbReference type="InterPro" id="IPR036390">
    <property type="entry name" value="WH_DNA-bd_sf"/>
</dbReference>
<evidence type="ECO:0000256" key="2">
    <source>
        <dbReference type="ARBA" id="ARBA00023125"/>
    </source>
</evidence>
<evidence type="ECO:0000256" key="1">
    <source>
        <dbReference type="ARBA" id="ARBA00023015"/>
    </source>
</evidence>
<protein>
    <submittedName>
        <fullName evidence="5">DUF5937 family protein</fullName>
    </submittedName>
</protein>